<protein>
    <submittedName>
        <fullName evidence="1">Uncharacterized protein</fullName>
    </submittedName>
</protein>
<evidence type="ECO:0000313" key="2">
    <source>
        <dbReference type="Proteomes" id="UP001500280"/>
    </source>
</evidence>
<comment type="caution">
    <text evidence="1">The sequence shown here is derived from an EMBL/GenBank/DDBJ whole genome shotgun (WGS) entry which is preliminary data.</text>
</comment>
<dbReference type="Proteomes" id="UP001500280">
    <property type="component" value="Unassembled WGS sequence"/>
</dbReference>
<sequence>MGRTHFNRWGDGSEHFHLWFLARPVGQMQLRGAMIALWDDMLPNVPSEQHNEYVRVVAAALGEGGGEAVLPAAE</sequence>
<gene>
    <name evidence="1" type="ORF">GCM10009745_42220</name>
</gene>
<dbReference type="EMBL" id="BAAANF010000016">
    <property type="protein sequence ID" value="GAA1692393.1"/>
    <property type="molecule type" value="Genomic_DNA"/>
</dbReference>
<reference evidence="2" key="1">
    <citation type="journal article" date="2019" name="Int. J. Syst. Evol. Microbiol.">
        <title>The Global Catalogue of Microorganisms (GCM) 10K type strain sequencing project: providing services to taxonomists for standard genome sequencing and annotation.</title>
        <authorList>
            <consortium name="The Broad Institute Genomics Platform"/>
            <consortium name="The Broad Institute Genome Sequencing Center for Infectious Disease"/>
            <person name="Wu L."/>
            <person name="Ma J."/>
        </authorList>
    </citation>
    <scope>NUCLEOTIDE SEQUENCE [LARGE SCALE GENOMIC DNA]</scope>
    <source>
        <strain evidence="2">JCM 14307</strain>
    </source>
</reference>
<dbReference type="RefSeq" id="WP_344154466.1">
    <property type="nucleotide sequence ID" value="NZ_BAAANF010000016.1"/>
</dbReference>
<organism evidence="1 2">
    <name type="scientific">Kribbella yunnanensis</name>
    <dbReference type="NCBI Taxonomy" id="190194"/>
    <lineage>
        <taxon>Bacteria</taxon>
        <taxon>Bacillati</taxon>
        <taxon>Actinomycetota</taxon>
        <taxon>Actinomycetes</taxon>
        <taxon>Propionibacteriales</taxon>
        <taxon>Kribbellaceae</taxon>
        <taxon>Kribbella</taxon>
    </lineage>
</organism>
<name>A0ABP4TV13_9ACTN</name>
<accession>A0ABP4TV13</accession>
<evidence type="ECO:0000313" key="1">
    <source>
        <dbReference type="EMBL" id="GAA1692393.1"/>
    </source>
</evidence>
<proteinExistence type="predicted"/>
<keyword evidence="2" id="KW-1185">Reference proteome</keyword>